<gene>
    <name evidence="6" type="ORF">ENT87_08575</name>
    <name evidence="7" type="ORF">ENU30_02045</name>
</gene>
<dbReference type="InterPro" id="IPR029063">
    <property type="entry name" value="SAM-dependent_MTases_sf"/>
</dbReference>
<dbReference type="CDD" id="cd02440">
    <property type="entry name" value="AdoMet_MTases"/>
    <property type="match status" value="1"/>
</dbReference>
<dbReference type="Pfam" id="PF01189">
    <property type="entry name" value="Methyltr_RsmB-F"/>
    <property type="match status" value="1"/>
</dbReference>
<name>A0A7J3I9Y5_9CREN</name>
<reference evidence="6" key="1">
    <citation type="journal article" date="2020" name="mSystems">
        <title>Genome- and Community-Level Interaction Insights into Carbon Utilization and Element Cycling Functions of Hydrothermarchaeota in Hydrothermal Sediment.</title>
        <authorList>
            <person name="Zhou Z."/>
            <person name="Liu Y."/>
            <person name="Xu W."/>
            <person name="Pan J."/>
            <person name="Luo Z.H."/>
            <person name="Li M."/>
        </authorList>
    </citation>
    <scope>NUCLEOTIDE SEQUENCE [LARGE SCALE GENOMIC DNA]</scope>
    <source>
        <strain evidence="6">SpSt-618</strain>
        <strain evidence="7">SpSt-657</strain>
    </source>
</reference>
<dbReference type="InterPro" id="IPR023267">
    <property type="entry name" value="RCMT"/>
</dbReference>
<dbReference type="PANTHER" id="PTHR22807">
    <property type="entry name" value="NOP2 YEAST -RELATED NOL1/NOP2/FMU SUN DOMAIN-CONTAINING"/>
    <property type="match status" value="1"/>
</dbReference>
<keyword evidence="2" id="KW-0808">Transferase</keyword>
<evidence type="ECO:0000259" key="5">
    <source>
        <dbReference type="PROSITE" id="PS51686"/>
    </source>
</evidence>
<evidence type="ECO:0000313" key="6">
    <source>
        <dbReference type="EMBL" id="HGN37579.1"/>
    </source>
</evidence>
<dbReference type="InterPro" id="IPR049560">
    <property type="entry name" value="MeTrfase_RsmB-F_NOP2_cat"/>
</dbReference>
<evidence type="ECO:0000256" key="3">
    <source>
        <dbReference type="ARBA" id="ARBA00022691"/>
    </source>
</evidence>
<dbReference type="SUPFAM" id="SSF53335">
    <property type="entry name" value="S-adenosyl-L-methionine-dependent methyltransferases"/>
    <property type="match status" value="1"/>
</dbReference>
<dbReference type="GO" id="GO:0003723">
    <property type="term" value="F:RNA binding"/>
    <property type="evidence" value="ECO:0007669"/>
    <property type="project" value="UniProtKB-KW"/>
</dbReference>
<dbReference type="InterPro" id="IPR054728">
    <property type="entry name" value="RsmB-like_ferredoxin"/>
</dbReference>
<dbReference type="PROSITE" id="PS51686">
    <property type="entry name" value="SAM_MT_RSMB_NOP"/>
    <property type="match status" value="1"/>
</dbReference>
<feature type="domain" description="SAM-dependent MTase RsmB/NOP-type" evidence="5">
    <location>
        <begin position="183"/>
        <end position="456"/>
    </location>
</feature>
<dbReference type="Pfam" id="PF22458">
    <property type="entry name" value="RsmF-B_ferredox"/>
    <property type="match status" value="1"/>
</dbReference>
<keyword evidence="4" id="KW-0694">RNA-binding</keyword>
<dbReference type="EMBL" id="DTBZ01000051">
    <property type="protein sequence ID" value="HGQ17750.1"/>
    <property type="molecule type" value="Genomic_DNA"/>
</dbReference>
<keyword evidence="1" id="KW-0489">Methyltransferase</keyword>
<organism evidence="6">
    <name type="scientific">Ignisphaera aggregans</name>
    <dbReference type="NCBI Taxonomy" id="334771"/>
    <lineage>
        <taxon>Archaea</taxon>
        <taxon>Thermoproteota</taxon>
        <taxon>Thermoprotei</taxon>
        <taxon>Desulfurococcales</taxon>
        <taxon>Desulfurococcaceae</taxon>
        <taxon>Ignisphaera</taxon>
    </lineage>
</organism>
<dbReference type="PANTHER" id="PTHR22807:SF74">
    <property type="entry name" value="TRNA (CYTOSINE(48)-C(5))-METHYLTRANSFERASE"/>
    <property type="match status" value="1"/>
</dbReference>
<dbReference type="EMBL" id="DTAI01000254">
    <property type="protein sequence ID" value="HGN37579.1"/>
    <property type="molecule type" value="Genomic_DNA"/>
</dbReference>
<evidence type="ECO:0000256" key="4">
    <source>
        <dbReference type="ARBA" id="ARBA00022884"/>
    </source>
</evidence>
<dbReference type="Gene3D" id="3.30.70.1170">
    <property type="entry name" value="Sun protein, domain 3"/>
    <property type="match status" value="1"/>
</dbReference>
<dbReference type="PRINTS" id="PR02008">
    <property type="entry name" value="RCMTFAMILY"/>
</dbReference>
<protein>
    <submittedName>
        <fullName evidence="6">Fmu (Sun) domain-containing protein</fullName>
    </submittedName>
</protein>
<accession>A0A7J3I9Y5</accession>
<sequence>MGYLPISARDVEALVKAVRLGEEVKPSQQAKRDVFREYGILGSERDRILTAIYYDIWRRMGIIDRIASEIVGIKDIAILDPWLRAAVRVAIELLIFEKFVRDSRYRDFREILIGYLKGRIAKFLSGKTHPYVGAYFWNIVDSVAQYRWEPRDVYEDWEYKYMISRTVIKKVVDLIGSDEAKRLLKEFNKVYPICVRVNTLKSSVEEVLKTLRDEGVEPVISTYVNTVIKFKGPYNFDKSKIFLEGKIVIQDEAAALASILLDPKPGETVVDMCAAPGGKTEHIGELMRNQGRIHAFDVDRARIRRMKELLNRTGITIVKIYREDARNAAEILGEGIADRVLVDAPCSSSGTLMKNQELRWRITEDSIREACTLQYELLKTALRLVKPGGRILYTTCSIFREENEDIVERILKEFSGSVRLIPLNGPFDQGFTSGTMRAWPHKHSTLGFFYALLEKVK</sequence>
<evidence type="ECO:0000256" key="2">
    <source>
        <dbReference type="ARBA" id="ARBA00022679"/>
    </source>
</evidence>
<keyword evidence="3" id="KW-0949">S-adenosyl-L-methionine</keyword>
<dbReference type="AlphaFoldDB" id="A0A7J3I9Y5"/>
<dbReference type="Gene3D" id="1.10.940.10">
    <property type="entry name" value="NusB-like"/>
    <property type="match status" value="1"/>
</dbReference>
<dbReference type="InterPro" id="IPR001678">
    <property type="entry name" value="MeTrfase_RsmB-F_NOP2_dom"/>
</dbReference>
<evidence type="ECO:0000256" key="1">
    <source>
        <dbReference type="ARBA" id="ARBA00022603"/>
    </source>
</evidence>
<dbReference type="GO" id="GO:0016428">
    <property type="term" value="F:tRNA (cytidine-5-)-methyltransferase activity"/>
    <property type="evidence" value="ECO:0007669"/>
    <property type="project" value="TreeGrafter"/>
</dbReference>
<proteinExistence type="predicted"/>
<comment type="caution">
    <text evidence="6">The sequence shown here is derived from an EMBL/GenBank/DDBJ whole genome shotgun (WGS) entry which is preliminary data.</text>
</comment>
<dbReference type="InterPro" id="IPR035926">
    <property type="entry name" value="NusB-like_sf"/>
</dbReference>
<dbReference type="Gene3D" id="3.40.50.150">
    <property type="entry name" value="Vaccinia Virus protein VP39"/>
    <property type="match status" value="1"/>
</dbReference>
<evidence type="ECO:0000313" key="7">
    <source>
        <dbReference type="EMBL" id="HGQ17750.1"/>
    </source>
</evidence>
<dbReference type="GO" id="GO:0030488">
    <property type="term" value="P:tRNA methylation"/>
    <property type="evidence" value="ECO:0007669"/>
    <property type="project" value="TreeGrafter"/>
</dbReference>